<dbReference type="STRING" id="8932.A0A2I0M196"/>
<dbReference type="InterPro" id="IPR004367">
    <property type="entry name" value="Cyclin_C-dom"/>
</dbReference>
<keyword evidence="10" id="KW-1185">Reference proteome</keyword>
<comment type="function">
    <text evidence="1">Essential for the control of the cell cycle at the G2/M (mitosis) transition.</text>
</comment>
<dbReference type="PIRSF" id="PIRSF001771">
    <property type="entry name" value="Cyclin_A_B_D_E"/>
    <property type="match status" value="1"/>
</dbReference>
<dbReference type="Proteomes" id="UP000053872">
    <property type="component" value="Unassembled WGS sequence"/>
</dbReference>
<dbReference type="Gene3D" id="1.10.472.10">
    <property type="entry name" value="Cyclin-like"/>
    <property type="match status" value="2"/>
</dbReference>
<dbReference type="PANTHER" id="PTHR10177">
    <property type="entry name" value="CYCLINS"/>
    <property type="match status" value="1"/>
</dbReference>
<evidence type="ECO:0000256" key="3">
    <source>
        <dbReference type="ARBA" id="ARBA00022618"/>
    </source>
</evidence>
<evidence type="ECO:0000259" key="7">
    <source>
        <dbReference type="SMART" id="SM00385"/>
    </source>
</evidence>
<evidence type="ECO:0000313" key="9">
    <source>
        <dbReference type="EMBL" id="PKK23450.1"/>
    </source>
</evidence>
<dbReference type="InterPro" id="IPR039361">
    <property type="entry name" value="Cyclin"/>
</dbReference>
<keyword evidence="5" id="KW-0131">Cell cycle</keyword>
<dbReference type="InterPro" id="IPR046965">
    <property type="entry name" value="Cyclin_A/B-like"/>
</dbReference>
<dbReference type="GO" id="GO:0051301">
    <property type="term" value="P:cell division"/>
    <property type="evidence" value="ECO:0007669"/>
    <property type="project" value="UniProtKB-KW"/>
</dbReference>
<evidence type="ECO:0000256" key="2">
    <source>
        <dbReference type="ARBA" id="ARBA00006955"/>
    </source>
</evidence>
<dbReference type="Pfam" id="PF02984">
    <property type="entry name" value="Cyclin_C"/>
    <property type="match status" value="1"/>
</dbReference>
<gene>
    <name evidence="9" type="primary">CCNB1</name>
    <name evidence="9" type="ORF">A306_00009842</name>
</gene>
<comment type="caution">
    <text evidence="9">The sequence shown here is derived from an EMBL/GenBank/DDBJ whole genome shotgun (WGS) entry which is preliminary data.</text>
</comment>
<evidence type="ECO:0000259" key="8">
    <source>
        <dbReference type="SMART" id="SM01332"/>
    </source>
</evidence>
<proteinExistence type="inferred from homology"/>
<sequence length="221" mass="24983">MTVAITDRLIQDNAVTKRTLQLVGVAAMFIVSKYEEILSPAVEDFACVTNHSYTKLQICQMEMKILQALGFCLGHPPPPHFLRRASMIAEPMLYCDLLHVDLEQHILAKYLMDLSIVDYDMVHFPPSKITAAASCLSLKLKGHKWIPTLQYHMSYTERDLLPVMQHTAKNVILVNEGITQHVAIKKKYSTNKNIEISGSEELKSSITQHLAQPLMQELTPL</sequence>
<dbReference type="InterPro" id="IPR006671">
    <property type="entry name" value="Cyclin_N"/>
</dbReference>
<protein>
    <submittedName>
        <fullName evidence="9">Cyclin B1</fullName>
    </submittedName>
</protein>
<name>A0A2I0M196_COLLI</name>
<feature type="domain" description="Cyclin-like" evidence="7">
    <location>
        <begin position="80"/>
        <end position="169"/>
    </location>
</feature>
<dbReference type="InParanoid" id="A0A2I0M196"/>
<dbReference type="GO" id="GO:0044772">
    <property type="term" value="P:mitotic cell cycle phase transition"/>
    <property type="evidence" value="ECO:0007669"/>
    <property type="project" value="InterPro"/>
</dbReference>
<dbReference type="InterPro" id="IPR013763">
    <property type="entry name" value="Cyclin-like_dom"/>
</dbReference>
<organism evidence="9 10">
    <name type="scientific">Columba livia</name>
    <name type="common">Rock dove</name>
    <dbReference type="NCBI Taxonomy" id="8932"/>
    <lineage>
        <taxon>Eukaryota</taxon>
        <taxon>Metazoa</taxon>
        <taxon>Chordata</taxon>
        <taxon>Craniata</taxon>
        <taxon>Vertebrata</taxon>
        <taxon>Euteleostomi</taxon>
        <taxon>Archelosauria</taxon>
        <taxon>Archosauria</taxon>
        <taxon>Dinosauria</taxon>
        <taxon>Saurischia</taxon>
        <taxon>Theropoda</taxon>
        <taxon>Coelurosauria</taxon>
        <taxon>Aves</taxon>
        <taxon>Neognathae</taxon>
        <taxon>Neoaves</taxon>
        <taxon>Columbimorphae</taxon>
        <taxon>Columbiformes</taxon>
        <taxon>Columbidae</taxon>
        <taxon>Columba</taxon>
    </lineage>
</organism>
<dbReference type="FunFam" id="1.10.472.10:FF:000198">
    <property type="entry name" value="G2/mitotic-specific cyclin-B1"/>
    <property type="match status" value="1"/>
</dbReference>
<dbReference type="GO" id="GO:0016538">
    <property type="term" value="F:cyclin-dependent protein serine/threonine kinase regulator activity"/>
    <property type="evidence" value="ECO:0007669"/>
    <property type="project" value="InterPro"/>
</dbReference>
<dbReference type="InterPro" id="IPR036915">
    <property type="entry name" value="Cyclin-like_sf"/>
</dbReference>
<dbReference type="Pfam" id="PF00134">
    <property type="entry name" value="Cyclin_N"/>
    <property type="match status" value="1"/>
</dbReference>
<dbReference type="GO" id="GO:0005829">
    <property type="term" value="C:cytosol"/>
    <property type="evidence" value="ECO:0007669"/>
    <property type="project" value="UniProtKB-ARBA"/>
</dbReference>
<dbReference type="SMART" id="SM01332">
    <property type="entry name" value="Cyclin_C"/>
    <property type="match status" value="1"/>
</dbReference>
<comment type="similarity">
    <text evidence="2">Belongs to the cyclin family. Cyclin AB subfamily.</text>
</comment>
<dbReference type="EMBL" id="AKCR02000050">
    <property type="protein sequence ID" value="PKK23450.1"/>
    <property type="molecule type" value="Genomic_DNA"/>
</dbReference>
<dbReference type="SMART" id="SM00385">
    <property type="entry name" value="CYCLIN"/>
    <property type="match status" value="2"/>
</dbReference>
<evidence type="ECO:0000256" key="4">
    <source>
        <dbReference type="ARBA" id="ARBA00023127"/>
    </source>
</evidence>
<dbReference type="SUPFAM" id="SSF47954">
    <property type="entry name" value="Cyclin-like"/>
    <property type="match status" value="2"/>
</dbReference>
<reference evidence="9 10" key="1">
    <citation type="journal article" date="2013" name="Science">
        <title>Genomic diversity and evolution of the head crest in the rock pigeon.</title>
        <authorList>
            <person name="Shapiro M.D."/>
            <person name="Kronenberg Z."/>
            <person name="Li C."/>
            <person name="Domyan E.T."/>
            <person name="Pan H."/>
            <person name="Campbell M."/>
            <person name="Tan H."/>
            <person name="Huff C.D."/>
            <person name="Hu H."/>
            <person name="Vickrey A.I."/>
            <person name="Nielsen S.C."/>
            <person name="Stringham S.A."/>
            <person name="Hu H."/>
            <person name="Willerslev E."/>
            <person name="Gilbert M.T."/>
            <person name="Yandell M."/>
            <person name="Zhang G."/>
            <person name="Wang J."/>
        </authorList>
    </citation>
    <scope>NUCLEOTIDE SEQUENCE [LARGE SCALE GENOMIC DNA]</scope>
    <source>
        <tissue evidence="9">Blood</tissue>
    </source>
</reference>
<evidence type="ECO:0000256" key="6">
    <source>
        <dbReference type="RuleBase" id="RU000383"/>
    </source>
</evidence>
<feature type="domain" description="Cyclin C-terminal" evidence="8">
    <location>
        <begin position="76"/>
        <end position="202"/>
    </location>
</feature>
<feature type="domain" description="Cyclin-like" evidence="7">
    <location>
        <begin position="1"/>
        <end position="67"/>
    </location>
</feature>
<keyword evidence="3" id="KW-0132">Cell division</keyword>
<evidence type="ECO:0000256" key="1">
    <source>
        <dbReference type="ARBA" id="ARBA00003222"/>
    </source>
</evidence>
<accession>A0A2I0M196</accession>
<evidence type="ECO:0000256" key="5">
    <source>
        <dbReference type="ARBA" id="ARBA00023306"/>
    </source>
</evidence>
<dbReference type="AlphaFoldDB" id="A0A2I0M196"/>
<evidence type="ECO:0000313" key="10">
    <source>
        <dbReference type="Proteomes" id="UP000053872"/>
    </source>
</evidence>
<keyword evidence="4 6" id="KW-0195">Cyclin</keyword>